<organism evidence="1">
    <name type="scientific">marine sediment metagenome</name>
    <dbReference type="NCBI Taxonomy" id="412755"/>
    <lineage>
        <taxon>unclassified sequences</taxon>
        <taxon>metagenomes</taxon>
        <taxon>ecological metagenomes</taxon>
    </lineage>
</organism>
<dbReference type="EMBL" id="LAZR01011100">
    <property type="protein sequence ID" value="KKM63423.1"/>
    <property type="molecule type" value="Genomic_DNA"/>
</dbReference>
<sequence length="278" mass="31993">MQVGMVIKKMFFDPAKVKSRVDRTWRRVLSRFGLLTVTAIAVSGSAAAAESKPDRFRENLPRPERHVLHAAQGIQVVWPRLVRWEPELGGWRLEPEPAGWRPGPETNASCVRAWNPGRERRNVICRKQVRQLPGPPRRDYHDRKNCPACSDVRRDQPCGRGPLPVRISHDRPGAAPWMVPSPCKHETDWLAGLVVKLKRESHGLVRTDLCCERASQAAHDIFLVRRLVVWALRHRRRIRSRASAQEQYEANRCNGSALFFHESPLRNWTLISRRSSRL</sequence>
<proteinExistence type="predicted"/>
<name>A0A0F9J1H7_9ZZZZ</name>
<accession>A0A0F9J1H7</accession>
<comment type="caution">
    <text evidence="1">The sequence shown here is derived from an EMBL/GenBank/DDBJ whole genome shotgun (WGS) entry which is preliminary data.</text>
</comment>
<gene>
    <name evidence="1" type="ORF">LCGC14_1511600</name>
</gene>
<dbReference type="AlphaFoldDB" id="A0A0F9J1H7"/>
<evidence type="ECO:0000313" key="1">
    <source>
        <dbReference type="EMBL" id="KKM63423.1"/>
    </source>
</evidence>
<reference evidence="1" key="1">
    <citation type="journal article" date="2015" name="Nature">
        <title>Complex archaea that bridge the gap between prokaryotes and eukaryotes.</title>
        <authorList>
            <person name="Spang A."/>
            <person name="Saw J.H."/>
            <person name="Jorgensen S.L."/>
            <person name="Zaremba-Niedzwiedzka K."/>
            <person name="Martijn J."/>
            <person name="Lind A.E."/>
            <person name="van Eijk R."/>
            <person name="Schleper C."/>
            <person name="Guy L."/>
            <person name="Ettema T.J."/>
        </authorList>
    </citation>
    <scope>NUCLEOTIDE SEQUENCE</scope>
</reference>
<protein>
    <submittedName>
        <fullName evidence="1">Uncharacterized protein</fullName>
    </submittedName>
</protein>